<sequence length="63" mass="7156">KNCHNIENLKASIYYENEGIALAAFICSQKHLKKFSLISSNFALFPVKALLDQKHSLKSITFE</sequence>
<feature type="non-terminal residue" evidence="1">
    <location>
        <position position="1"/>
    </location>
</feature>
<gene>
    <name evidence="1" type="ORF">RPERSI_LOCUS28076</name>
</gene>
<keyword evidence="2" id="KW-1185">Reference proteome</keyword>
<proteinExistence type="predicted"/>
<name>A0ACA9S9T8_9GLOM</name>
<organism evidence="1 2">
    <name type="scientific">Racocetra persica</name>
    <dbReference type="NCBI Taxonomy" id="160502"/>
    <lineage>
        <taxon>Eukaryota</taxon>
        <taxon>Fungi</taxon>
        <taxon>Fungi incertae sedis</taxon>
        <taxon>Mucoromycota</taxon>
        <taxon>Glomeromycotina</taxon>
        <taxon>Glomeromycetes</taxon>
        <taxon>Diversisporales</taxon>
        <taxon>Gigasporaceae</taxon>
        <taxon>Racocetra</taxon>
    </lineage>
</organism>
<dbReference type="Proteomes" id="UP000789920">
    <property type="component" value="Unassembled WGS sequence"/>
</dbReference>
<feature type="non-terminal residue" evidence="1">
    <location>
        <position position="63"/>
    </location>
</feature>
<evidence type="ECO:0000313" key="2">
    <source>
        <dbReference type="Proteomes" id="UP000789920"/>
    </source>
</evidence>
<protein>
    <submittedName>
        <fullName evidence="1">35672_t:CDS:1</fullName>
    </submittedName>
</protein>
<accession>A0ACA9S9T8</accession>
<evidence type="ECO:0000313" key="1">
    <source>
        <dbReference type="EMBL" id="CAG8831256.1"/>
    </source>
</evidence>
<comment type="caution">
    <text evidence="1">The sequence shown here is derived from an EMBL/GenBank/DDBJ whole genome shotgun (WGS) entry which is preliminary data.</text>
</comment>
<reference evidence="1" key="1">
    <citation type="submission" date="2021-06" db="EMBL/GenBank/DDBJ databases">
        <authorList>
            <person name="Kallberg Y."/>
            <person name="Tangrot J."/>
            <person name="Rosling A."/>
        </authorList>
    </citation>
    <scope>NUCLEOTIDE SEQUENCE</scope>
    <source>
        <strain evidence="1">MA461A</strain>
    </source>
</reference>
<dbReference type="EMBL" id="CAJVQC010101005">
    <property type="protein sequence ID" value="CAG8831256.1"/>
    <property type="molecule type" value="Genomic_DNA"/>
</dbReference>